<evidence type="ECO:0000256" key="5">
    <source>
        <dbReference type="ARBA" id="ARBA00022801"/>
    </source>
</evidence>
<feature type="compositionally biased region" description="Basic and acidic residues" evidence="12">
    <location>
        <begin position="22"/>
        <end position="38"/>
    </location>
</feature>
<evidence type="ECO:0000313" key="17">
    <source>
        <dbReference type="RefSeq" id="XP_033464942.1"/>
    </source>
</evidence>
<dbReference type="SUPFAM" id="SSF51445">
    <property type="entry name" value="(Trans)glycosidases"/>
    <property type="match status" value="1"/>
</dbReference>
<reference evidence="17" key="3">
    <citation type="submission" date="2025-08" db="UniProtKB">
        <authorList>
            <consortium name="RefSeq"/>
        </authorList>
    </citation>
    <scope>IDENTIFICATION</scope>
    <source>
        <strain evidence="17">CBS 342.82</strain>
    </source>
</reference>
<dbReference type="InterPro" id="IPR001579">
    <property type="entry name" value="Glyco_hydro_18_chit_AS"/>
</dbReference>
<evidence type="ECO:0000256" key="4">
    <source>
        <dbReference type="ARBA" id="ARBA00022669"/>
    </source>
</evidence>
<dbReference type="Gene3D" id="3.10.50.10">
    <property type="match status" value="1"/>
</dbReference>
<dbReference type="GO" id="GO:0006032">
    <property type="term" value="P:chitin catabolic process"/>
    <property type="evidence" value="ECO:0007669"/>
    <property type="project" value="UniProtKB-KW"/>
</dbReference>
<keyword evidence="6" id="KW-0146">Chitin degradation</keyword>
<evidence type="ECO:0000256" key="8">
    <source>
        <dbReference type="ARBA" id="ARBA00023277"/>
    </source>
</evidence>
<dbReference type="GeneID" id="54358504"/>
<keyword evidence="9 11" id="KW-0326">Glycosidase</keyword>
<evidence type="ECO:0000256" key="12">
    <source>
        <dbReference type="SAM" id="MobiDB-lite"/>
    </source>
</evidence>
<comment type="similarity">
    <text evidence="2">Belongs to the glycosyl hydrolase 18 family. Chitinase class V subfamily.</text>
</comment>
<dbReference type="SUPFAM" id="SSF57016">
    <property type="entry name" value="Plant lectins/antimicrobial peptides"/>
    <property type="match status" value="1"/>
</dbReference>
<feature type="domain" description="LysM" evidence="14">
    <location>
        <begin position="56"/>
        <end position="104"/>
    </location>
</feature>
<dbReference type="AlphaFoldDB" id="A0A6J3MJ14"/>
<dbReference type="SMART" id="SM00636">
    <property type="entry name" value="Glyco_18"/>
    <property type="match status" value="1"/>
</dbReference>
<comment type="catalytic activity">
    <reaction evidence="1">
        <text>Random endo-hydrolysis of N-acetyl-beta-D-glucosaminide (1-&gt;4)-beta-linkages in chitin and chitodextrins.</text>
        <dbReference type="EC" id="3.2.1.14"/>
    </reaction>
</comment>
<reference evidence="17" key="2">
    <citation type="submission" date="2020-04" db="EMBL/GenBank/DDBJ databases">
        <authorList>
            <consortium name="NCBI Genome Project"/>
        </authorList>
    </citation>
    <scope>NUCLEOTIDE SEQUENCE</scope>
    <source>
        <strain evidence="17">CBS 342.82</strain>
    </source>
</reference>
<organism evidence="17">
    <name type="scientific">Dissoconium aciculare CBS 342.82</name>
    <dbReference type="NCBI Taxonomy" id="1314786"/>
    <lineage>
        <taxon>Eukaryota</taxon>
        <taxon>Fungi</taxon>
        <taxon>Dikarya</taxon>
        <taxon>Ascomycota</taxon>
        <taxon>Pezizomycotina</taxon>
        <taxon>Dothideomycetes</taxon>
        <taxon>Dothideomycetidae</taxon>
        <taxon>Mycosphaerellales</taxon>
        <taxon>Dissoconiaceae</taxon>
        <taxon>Dissoconium</taxon>
    </lineage>
</organism>
<dbReference type="InterPro" id="IPR036861">
    <property type="entry name" value="Endochitinase-like_sf"/>
</dbReference>
<keyword evidence="5 11" id="KW-0378">Hydrolase</keyword>
<protein>
    <recommendedName>
        <fullName evidence="3">chitinase</fullName>
        <ecNumber evidence="3">3.2.1.14</ecNumber>
    </recommendedName>
</protein>
<dbReference type="Gene3D" id="3.30.60.10">
    <property type="entry name" value="Endochitinase-like"/>
    <property type="match status" value="1"/>
</dbReference>
<evidence type="ECO:0000256" key="7">
    <source>
        <dbReference type="ARBA" id="ARBA00023026"/>
    </source>
</evidence>
<dbReference type="RefSeq" id="XP_033464942.1">
    <property type="nucleotide sequence ID" value="XM_033600704.1"/>
</dbReference>
<evidence type="ECO:0000256" key="10">
    <source>
        <dbReference type="ARBA" id="ARBA00023326"/>
    </source>
</evidence>
<evidence type="ECO:0000313" key="16">
    <source>
        <dbReference type="Proteomes" id="UP000504637"/>
    </source>
</evidence>
<evidence type="ECO:0000256" key="11">
    <source>
        <dbReference type="RuleBase" id="RU000489"/>
    </source>
</evidence>
<dbReference type="EC" id="3.2.1.14" evidence="3"/>
<dbReference type="InterPro" id="IPR029070">
    <property type="entry name" value="Chitinase_insertion_sf"/>
</dbReference>
<dbReference type="PROSITE" id="PS51782">
    <property type="entry name" value="LYSM"/>
    <property type="match status" value="1"/>
</dbReference>
<evidence type="ECO:0000256" key="1">
    <source>
        <dbReference type="ARBA" id="ARBA00000822"/>
    </source>
</evidence>
<dbReference type="Gene3D" id="3.20.20.80">
    <property type="entry name" value="Glycosidases"/>
    <property type="match status" value="1"/>
</dbReference>
<keyword evidence="8" id="KW-0119">Carbohydrate metabolism</keyword>
<evidence type="ECO:0000256" key="3">
    <source>
        <dbReference type="ARBA" id="ARBA00012729"/>
    </source>
</evidence>
<dbReference type="InterPro" id="IPR053214">
    <property type="entry name" value="LysM12-like"/>
</dbReference>
<evidence type="ECO:0000256" key="13">
    <source>
        <dbReference type="SAM" id="SignalP"/>
    </source>
</evidence>
<evidence type="ECO:0000256" key="2">
    <source>
        <dbReference type="ARBA" id="ARBA00008682"/>
    </source>
</evidence>
<feature type="region of interest" description="Disordered" evidence="12">
    <location>
        <begin position="22"/>
        <end position="47"/>
    </location>
</feature>
<dbReference type="SMART" id="SM00257">
    <property type="entry name" value="LysM"/>
    <property type="match status" value="1"/>
</dbReference>
<feature type="chain" id="PRO_5026856211" description="chitinase" evidence="13">
    <location>
        <begin position="17"/>
        <end position="533"/>
    </location>
</feature>
<dbReference type="PROSITE" id="PS01095">
    <property type="entry name" value="GH18_1"/>
    <property type="match status" value="1"/>
</dbReference>
<dbReference type="InterPro" id="IPR018392">
    <property type="entry name" value="LysM"/>
</dbReference>
<sequence length="533" mass="58578">MIWLFALFLIVAPVLGRSIEPDRATHDQQTEPDSDSKGDQISNPSTRNYTLVDRCKNYVIASGDSCQSISKSNRISLAALTSYNKDTWGWTGCKTLAKDTRICVGKGAPPIPKTNSNAQCGPTKPGVSFLTPYLYKGKLADMNPCPLNACCDTEGQCGYTSTFCKMKPGTGTGCISNCGTIVKKQRPPKDTITLGFFEGWAYARGCANMKAKDIDTSKYSHMAWAFANVGQDNSIIVTDQEQYKDFLALPKVKKIMSIGGWAARDALHAATRPENQESFANKILDFLNANKELDGVDIDFEFPDNAEQAGWFLSFLRQLRSKLPSSKSLSIDIPAAYQKLSHYPLKELADTVDYMIVMSYDYFSHNDYNYGVYTPDDGCPHDHCLRSHVNVTQTTSTMSLLTYHAGVPASKLVLGVASYAKGFVLNDAACTDPNNPVCTYKPDGPFKGCLGEAGVLSMNEINSIISAKQPGTFTSYDVASDSNFLVYNAATEKDSAPVAQWYGYMDRKVLESRKKLYSSWGARGTVEWATSME</sequence>
<dbReference type="Gene3D" id="3.10.350.10">
    <property type="entry name" value="LysM domain"/>
    <property type="match status" value="1"/>
</dbReference>
<dbReference type="InterPro" id="IPR001223">
    <property type="entry name" value="Glyco_hydro18_cat"/>
</dbReference>
<dbReference type="InterPro" id="IPR017853">
    <property type="entry name" value="GH"/>
</dbReference>
<keyword evidence="13" id="KW-0732">Signal</keyword>
<dbReference type="PROSITE" id="PS51910">
    <property type="entry name" value="GH18_2"/>
    <property type="match status" value="1"/>
</dbReference>
<dbReference type="OrthoDB" id="73875at2759"/>
<dbReference type="GO" id="GO:0008843">
    <property type="term" value="F:endochitinase activity"/>
    <property type="evidence" value="ECO:0007669"/>
    <property type="project" value="UniProtKB-EC"/>
</dbReference>
<dbReference type="PANTHER" id="PTHR47700">
    <property type="entry name" value="V CHITINASE, PUTATIVE (AFU_ORTHOLOGUE AFUA_6G13720)-RELATED"/>
    <property type="match status" value="1"/>
</dbReference>
<dbReference type="Proteomes" id="UP000504637">
    <property type="component" value="Unplaced"/>
</dbReference>
<keyword evidence="16" id="KW-1185">Reference proteome</keyword>
<dbReference type="InterPro" id="IPR011583">
    <property type="entry name" value="Chitinase_II/V-like_cat"/>
</dbReference>
<feature type="domain" description="GH18" evidence="15">
    <location>
        <begin position="191"/>
        <end position="533"/>
    </location>
</feature>
<dbReference type="Pfam" id="PF00704">
    <property type="entry name" value="Glyco_hydro_18"/>
    <property type="match status" value="1"/>
</dbReference>
<dbReference type="PANTHER" id="PTHR47700:SF2">
    <property type="entry name" value="CHITINASE"/>
    <property type="match status" value="1"/>
</dbReference>
<reference evidence="17" key="1">
    <citation type="submission" date="2020-01" db="EMBL/GenBank/DDBJ databases">
        <authorList>
            <consortium name="DOE Joint Genome Institute"/>
            <person name="Haridas S."/>
            <person name="Albert R."/>
            <person name="Binder M."/>
            <person name="Bloem J."/>
            <person name="Labutti K."/>
            <person name="Salamov A."/>
            <person name="Andreopoulos B."/>
            <person name="Baker S.E."/>
            <person name="Barry K."/>
            <person name="Bills G."/>
            <person name="Bluhm B.H."/>
            <person name="Cannon C."/>
            <person name="Castanera R."/>
            <person name="Culley D.E."/>
            <person name="Daum C."/>
            <person name="Ezra D."/>
            <person name="Gonzalez J.B."/>
            <person name="Henrissat B."/>
            <person name="Kuo A."/>
            <person name="Liang C."/>
            <person name="Lipzen A."/>
            <person name="Lutzoni F."/>
            <person name="Magnuson J."/>
            <person name="Mondo S."/>
            <person name="Nolan M."/>
            <person name="Ohm R."/>
            <person name="Pangilinan J."/>
            <person name="Park H.-J."/>
            <person name="Ramirez L."/>
            <person name="Alfaro M."/>
            <person name="Sun H."/>
            <person name="Tritt A."/>
            <person name="Yoshinaga Y."/>
            <person name="Zwiers L.-H."/>
            <person name="Turgeon B.G."/>
            <person name="Goodwin S.B."/>
            <person name="Spatafora J.W."/>
            <person name="Crous P.W."/>
            <person name="Grigoriev I.V."/>
        </authorList>
    </citation>
    <scope>NUCLEOTIDE SEQUENCE</scope>
    <source>
        <strain evidence="17">CBS 342.82</strain>
    </source>
</reference>
<feature type="signal peptide" evidence="13">
    <location>
        <begin position="1"/>
        <end position="16"/>
    </location>
</feature>
<evidence type="ECO:0000256" key="6">
    <source>
        <dbReference type="ARBA" id="ARBA00023024"/>
    </source>
</evidence>
<accession>A0A6J3MJ14</accession>
<name>A0A6J3MJ14_9PEZI</name>
<evidence type="ECO:0000259" key="15">
    <source>
        <dbReference type="PROSITE" id="PS51910"/>
    </source>
</evidence>
<keyword evidence="7" id="KW-0843">Virulence</keyword>
<dbReference type="GO" id="GO:0008061">
    <property type="term" value="F:chitin binding"/>
    <property type="evidence" value="ECO:0007669"/>
    <property type="project" value="UniProtKB-KW"/>
</dbReference>
<evidence type="ECO:0000259" key="14">
    <source>
        <dbReference type="PROSITE" id="PS51782"/>
    </source>
</evidence>
<keyword evidence="10" id="KW-0624">Polysaccharide degradation</keyword>
<evidence type="ECO:0000256" key="9">
    <source>
        <dbReference type="ARBA" id="ARBA00023295"/>
    </source>
</evidence>
<gene>
    <name evidence="17" type="ORF">K489DRAFT_310434</name>
</gene>
<dbReference type="InterPro" id="IPR036779">
    <property type="entry name" value="LysM_dom_sf"/>
</dbReference>
<proteinExistence type="inferred from homology"/>
<keyword evidence="4" id="KW-0147">Chitin-binding</keyword>
<dbReference type="GO" id="GO:0000272">
    <property type="term" value="P:polysaccharide catabolic process"/>
    <property type="evidence" value="ECO:0007669"/>
    <property type="project" value="UniProtKB-KW"/>
</dbReference>